<reference evidence="2 3" key="1">
    <citation type="journal article" date="2011" name="Cell">
        <title>The monarch butterfly genome yields insights into long-distance migration.</title>
        <authorList>
            <person name="Zhan S."/>
            <person name="Merlin C."/>
            <person name="Boore J.L."/>
            <person name="Reppert S.M."/>
        </authorList>
    </citation>
    <scope>NUCLEOTIDE SEQUENCE [LARGE SCALE GENOMIC DNA]</scope>
    <source>
        <strain evidence="2">F-2</strain>
    </source>
</reference>
<dbReference type="KEGG" id="dpl:KGM_205695"/>
<protein>
    <submittedName>
        <fullName evidence="2">Uncharacterized protein</fullName>
    </submittedName>
</protein>
<dbReference type="EMBL" id="AGBW02008930">
    <property type="protein sequence ID" value="OWR52158.1"/>
    <property type="molecule type" value="Genomic_DNA"/>
</dbReference>
<dbReference type="InParanoid" id="A0A212FEM1"/>
<feature type="compositionally biased region" description="Basic and acidic residues" evidence="1">
    <location>
        <begin position="1"/>
        <end position="19"/>
    </location>
</feature>
<keyword evidence="3" id="KW-1185">Reference proteome</keyword>
<feature type="region of interest" description="Disordered" evidence="1">
    <location>
        <begin position="1"/>
        <end position="44"/>
    </location>
</feature>
<evidence type="ECO:0000313" key="3">
    <source>
        <dbReference type="Proteomes" id="UP000007151"/>
    </source>
</evidence>
<evidence type="ECO:0000313" key="2">
    <source>
        <dbReference type="EMBL" id="OWR52158.1"/>
    </source>
</evidence>
<accession>A0A212FEM1</accession>
<dbReference type="Proteomes" id="UP000007151">
    <property type="component" value="Unassembled WGS sequence"/>
</dbReference>
<proteinExistence type="predicted"/>
<evidence type="ECO:0000256" key="1">
    <source>
        <dbReference type="SAM" id="MobiDB-lite"/>
    </source>
</evidence>
<sequence length="143" mass="15443">MQARRYEQNDSLENADRGARATPATRAWGVSADPRPAAASLQNGALDPPAPLSLHVAVSGATVVRLAGTDLAHQVEEHLRESLVSTRTPHNPHPTHTTPAPRPPHVASFIEWVYFTVTERSTAPPACRALLRTKPRQPSGAVR</sequence>
<name>A0A212FEM1_DANPL</name>
<feature type="region of interest" description="Disordered" evidence="1">
    <location>
        <begin position="81"/>
        <end position="103"/>
    </location>
</feature>
<organism evidence="2 3">
    <name type="scientific">Danaus plexippus plexippus</name>
    <dbReference type="NCBI Taxonomy" id="278856"/>
    <lineage>
        <taxon>Eukaryota</taxon>
        <taxon>Metazoa</taxon>
        <taxon>Ecdysozoa</taxon>
        <taxon>Arthropoda</taxon>
        <taxon>Hexapoda</taxon>
        <taxon>Insecta</taxon>
        <taxon>Pterygota</taxon>
        <taxon>Neoptera</taxon>
        <taxon>Endopterygota</taxon>
        <taxon>Lepidoptera</taxon>
        <taxon>Glossata</taxon>
        <taxon>Ditrysia</taxon>
        <taxon>Papilionoidea</taxon>
        <taxon>Nymphalidae</taxon>
        <taxon>Danainae</taxon>
        <taxon>Danaini</taxon>
        <taxon>Danaina</taxon>
        <taxon>Danaus</taxon>
        <taxon>Danaus</taxon>
    </lineage>
</organism>
<gene>
    <name evidence="2" type="ORF">KGM_205695</name>
</gene>
<feature type="compositionally biased region" description="Low complexity" evidence="1">
    <location>
        <begin position="86"/>
        <end position="99"/>
    </location>
</feature>
<dbReference type="AlphaFoldDB" id="A0A212FEM1"/>
<comment type="caution">
    <text evidence="2">The sequence shown here is derived from an EMBL/GenBank/DDBJ whole genome shotgun (WGS) entry which is preliminary data.</text>
</comment>